<proteinExistence type="predicted"/>
<keyword evidence="4" id="KW-1185">Reference proteome</keyword>
<keyword evidence="1" id="KW-0812">Transmembrane</keyword>
<keyword evidence="1" id="KW-1133">Transmembrane helix</keyword>
<sequence length="235" mass="25625">MNRRSMAAAPSSFKATRLLLFVALLVGSTMKADGAATFLCDKPYSGRYSSDLQLFVDYSYWRDVKNSDQYYRVERDPAFGSTYTTLLTLKIMTQCGQFVTSLPESPFPEGGWKRGPSVWARNSGLSIGAISSRSTTGCYVSAPNATAEACLKDVMRHTPPTLEYVVLFGGFITICSLVMICACYKDNRGGPNNRPPVQAAGANVRARPVTPAGYMPDSQLQIVVDRRSSASPSKQ</sequence>
<evidence type="ECO:0000256" key="1">
    <source>
        <dbReference type="SAM" id="Phobius"/>
    </source>
</evidence>
<reference evidence="3 4" key="1">
    <citation type="journal article" date="2014" name="Nat. Commun.">
        <title>Klebsormidium flaccidum genome reveals primary factors for plant terrestrial adaptation.</title>
        <authorList>
            <person name="Hori K."/>
            <person name="Maruyama F."/>
            <person name="Fujisawa T."/>
            <person name="Togashi T."/>
            <person name="Yamamoto N."/>
            <person name="Seo M."/>
            <person name="Sato S."/>
            <person name="Yamada T."/>
            <person name="Mori H."/>
            <person name="Tajima N."/>
            <person name="Moriyama T."/>
            <person name="Ikeuchi M."/>
            <person name="Watanabe M."/>
            <person name="Wada H."/>
            <person name="Kobayashi K."/>
            <person name="Saito M."/>
            <person name="Masuda T."/>
            <person name="Sasaki-Sekimoto Y."/>
            <person name="Mashiguchi K."/>
            <person name="Awai K."/>
            <person name="Shimojima M."/>
            <person name="Masuda S."/>
            <person name="Iwai M."/>
            <person name="Nobusawa T."/>
            <person name="Narise T."/>
            <person name="Kondo S."/>
            <person name="Saito H."/>
            <person name="Sato R."/>
            <person name="Murakawa M."/>
            <person name="Ihara Y."/>
            <person name="Oshima-Yamada Y."/>
            <person name="Ohtaka K."/>
            <person name="Satoh M."/>
            <person name="Sonobe K."/>
            <person name="Ishii M."/>
            <person name="Ohtani R."/>
            <person name="Kanamori-Sato M."/>
            <person name="Honoki R."/>
            <person name="Miyazaki D."/>
            <person name="Mochizuki H."/>
            <person name="Umetsu J."/>
            <person name="Higashi K."/>
            <person name="Shibata D."/>
            <person name="Kamiya Y."/>
            <person name="Sato N."/>
            <person name="Nakamura Y."/>
            <person name="Tabata S."/>
            <person name="Ida S."/>
            <person name="Kurokawa K."/>
            <person name="Ohta H."/>
        </authorList>
    </citation>
    <scope>NUCLEOTIDE SEQUENCE [LARGE SCALE GENOMIC DNA]</scope>
    <source>
        <strain evidence="3 4">NIES-2285</strain>
    </source>
</reference>
<keyword evidence="2" id="KW-0732">Signal</keyword>
<dbReference type="Proteomes" id="UP000054558">
    <property type="component" value="Unassembled WGS sequence"/>
</dbReference>
<evidence type="ECO:0000256" key="2">
    <source>
        <dbReference type="SAM" id="SignalP"/>
    </source>
</evidence>
<organism evidence="3 4">
    <name type="scientific">Klebsormidium nitens</name>
    <name type="common">Green alga</name>
    <name type="synonym">Ulothrix nitens</name>
    <dbReference type="NCBI Taxonomy" id="105231"/>
    <lineage>
        <taxon>Eukaryota</taxon>
        <taxon>Viridiplantae</taxon>
        <taxon>Streptophyta</taxon>
        <taxon>Klebsormidiophyceae</taxon>
        <taxon>Klebsormidiales</taxon>
        <taxon>Klebsormidiaceae</taxon>
        <taxon>Klebsormidium</taxon>
    </lineage>
</organism>
<accession>A0A1Y1HNY7</accession>
<name>A0A1Y1HNY7_KLENI</name>
<gene>
    <name evidence="3" type="ORF">KFL_000370170</name>
</gene>
<keyword evidence="1" id="KW-0472">Membrane</keyword>
<protein>
    <submittedName>
        <fullName evidence="3">Uncharacterized protein</fullName>
    </submittedName>
</protein>
<feature type="chain" id="PRO_5012665924" evidence="2">
    <location>
        <begin position="35"/>
        <end position="235"/>
    </location>
</feature>
<dbReference type="EMBL" id="DF236986">
    <property type="protein sequence ID" value="GAQ79743.1"/>
    <property type="molecule type" value="Genomic_DNA"/>
</dbReference>
<feature type="transmembrane region" description="Helical" evidence="1">
    <location>
        <begin position="164"/>
        <end position="184"/>
    </location>
</feature>
<dbReference type="AlphaFoldDB" id="A0A1Y1HNY7"/>
<evidence type="ECO:0000313" key="3">
    <source>
        <dbReference type="EMBL" id="GAQ79743.1"/>
    </source>
</evidence>
<feature type="signal peptide" evidence="2">
    <location>
        <begin position="1"/>
        <end position="34"/>
    </location>
</feature>
<evidence type="ECO:0000313" key="4">
    <source>
        <dbReference type="Proteomes" id="UP000054558"/>
    </source>
</evidence>